<evidence type="ECO:0000256" key="3">
    <source>
        <dbReference type="ARBA" id="ARBA00022833"/>
    </source>
</evidence>
<dbReference type="EMBL" id="JACHNY010000002">
    <property type="protein sequence ID" value="MBB4617421.1"/>
    <property type="molecule type" value="Genomic_DNA"/>
</dbReference>
<comment type="similarity">
    <text evidence="1">Belongs to the Gfa family.</text>
</comment>
<evidence type="ECO:0000256" key="2">
    <source>
        <dbReference type="ARBA" id="ARBA00022723"/>
    </source>
</evidence>
<dbReference type="Pfam" id="PF04828">
    <property type="entry name" value="GFA"/>
    <property type="match status" value="1"/>
</dbReference>
<reference evidence="6 7" key="1">
    <citation type="submission" date="2020-08" db="EMBL/GenBank/DDBJ databases">
        <title>Genomic Encyclopedia of Type Strains, Phase IV (KMG-IV): sequencing the most valuable type-strain genomes for metagenomic binning, comparative biology and taxonomic classification.</title>
        <authorList>
            <person name="Goeker M."/>
        </authorList>
    </citation>
    <scope>NUCLEOTIDE SEQUENCE [LARGE SCALE GENOMIC DNA]</scope>
    <source>
        <strain evidence="6 7">DSM 15867</strain>
    </source>
</reference>
<dbReference type="InterPro" id="IPR011057">
    <property type="entry name" value="Mss4-like_sf"/>
</dbReference>
<dbReference type="RefSeq" id="WP_221239849.1">
    <property type="nucleotide sequence ID" value="NZ_JACHNY010000002.1"/>
</dbReference>
<dbReference type="GO" id="GO:0016846">
    <property type="term" value="F:carbon-sulfur lyase activity"/>
    <property type="evidence" value="ECO:0007669"/>
    <property type="project" value="InterPro"/>
</dbReference>
<keyword evidence="3" id="KW-0862">Zinc</keyword>
<accession>A0A7W7AI16</accession>
<evidence type="ECO:0000259" key="5">
    <source>
        <dbReference type="PROSITE" id="PS51891"/>
    </source>
</evidence>
<keyword evidence="4" id="KW-0456">Lyase</keyword>
<dbReference type="SUPFAM" id="SSF51316">
    <property type="entry name" value="Mss4-like"/>
    <property type="match status" value="1"/>
</dbReference>
<dbReference type="Proteomes" id="UP000574769">
    <property type="component" value="Unassembled WGS sequence"/>
</dbReference>
<name>A0A7W7AI16_9SPHN</name>
<evidence type="ECO:0000256" key="4">
    <source>
        <dbReference type="ARBA" id="ARBA00023239"/>
    </source>
</evidence>
<comment type="caution">
    <text evidence="6">The sequence shown here is derived from an EMBL/GenBank/DDBJ whole genome shotgun (WGS) entry which is preliminary data.</text>
</comment>
<organism evidence="6 7">
    <name type="scientific">Sphingomonas abaci</name>
    <dbReference type="NCBI Taxonomy" id="237611"/>
    <lineage>
        <taxon>Bacteria</taxon>
        <taxon>Pseudomonadati</taxon>
        <taxon>Pseudomonadota</taxon>
        <taxon>Alphaproteobacteria</taxon>
        <taxon>Sphingomonadales</taxon>
        <taxon>Sphingomonadaceae</taxon>
        <taxon>Sphingomonas</taxon>
    </lineage>
</organism>
<dbReference type="AlphaFoldDB" id="A0A7W7AI16"/>
<dbReference type="GO" id="GO:0046872">
    <property type="term" value="F:metal ion binding"/>
    <property type="evidence" value="ECO:0007669"/>
    <property type="project" value="UniProtKB-KW"/>
</dbReference>
<dbReference type="Gene3D" id="3.90.1590.10">
    <property type="entry name" value="glutathione-dependent formaldehyde- activating enzyme (gfa)"/>
    <property type="match status" value="1"/>
</dbReference>
<keyword evidence="7" id="KW-1185">Reference proteome</keyword>
<gene>
    <name evidence="6" type="ORF">GGQ96_001541</name>
</gene>
<feature type="domain" description="CENP-V/GFA" evidence="5">
    <location>
        <begin position="10"/>
        <end position="113"/>
    </location>
</feature>
<evidence type="ECO:0000256" key="1">
    <source>
        <dbReference type="ARBA" id="ARBA00005495"/>
    </source>
</evidence>
<dbReference type="PANTHER" id="PTHR33337">
    <property type="entry name" value="GFA DOMAIN-CONTAINING PROTEIN"/>
    <property type="match status" value="1"/>
</dbReference>
<proteinExistence type="inferred from homology"/>
<dbReference type="PANTHER" id="PTHR33337:SF40">
    <property type="entry name" value="CENP-V_GFA DOMAIN-CONTAINING PROTEIN-RELATED"/>
    <property type="match status" value="1"/>
</dbReference>
<keyword evidence="2" id="KW-0479">Metal-binding</keyword>
<protein>
    <recommendedName>
        <fullName evidence="5">CENP-V/GFA domain-containing protein</fullName>
    </recommendedName>
</protein>
<evidence type="ECO:0000313" key="7">
    <source>
        <dbReference type="Proteomes" id="UP000574769"/>
    </source>
</evidence>
<dbReference type="InterPro" id="IPR006913">
    <property type="entry name" value="CENP-V/GFA"/>
</dbReference>
<evidence type="ECO:0000313" key="6">
    <source>
        <dbReference type="EMBL" id="MBB4617421.1"/>
    </source>
</evidence>
<dbReference type="PROSITE" id="PS51891">
    <property type="entry name" value="CENP_V_GFA"/>
    <property type="match status" value="1"/>
</dbReference>
<sequence length="138" mass="14896">MEQAVEQGIFEGGCRCGAIRYQAIGMPEHHALCHCVDCRRSSGAPLVGWALFPEAAVTISGAPVRFESSPGVERHFCGRCGTGLFYRNPAIFPDHVDIQSATLDRPDDLPPQACIQMADAPGWLGAMAALPHFDRYPG</sequence>